<dbReference type="HAMAP" id="MF_00082">
    <property type="entry name" value="ArgB"/>
    <property type="match status" value="1"/>
</dbReference>
<dbReference type="InterPro" id="IPR041727">
    <property type="entry name" value="NAGK-C"/>
</dbReference>
<name>F6D695_METPW</name>
<evidence type="ECO:0000256" key="2">
    <source>
        <dbReference type="ARBA" id="ARBA00022490"/>
    </source>
</evidence>
<evidence type="ECO:0000256" key="6">
    <source>
        <dbReference type="ARBA" id="ARBA00022741"/>
    </source>
</evidence>
<keyword evidence="6 9" id="KW-0547">Nucleotide-binding</keyword>
<dbReference type="FunFam" id="3.40.1160.10:FF:000004">
    <property type="entry name" value="Acetylglutamate kinase"/>
    <property type="match status" value="1"/>
</dbReference>
<dbReference type="EMBL" id="CP002772">
    <property type="protein sequence ID" value="AEG18308.1"/>
    <property type="molecule type" value="Genomic_DNA"/>
</dbReference>
<dbReference type="HOGENOM" id="CLU_053680_0_0_2"/>
<evidence type="ECO:0000256" key="9">
    <source>
        <dbReference type="HAMAP-Rule" id="MF_00082"/>
    </source>
</evidence>
<dbReference type="InterPro" id="IPR036393">
    <property type="entry name" value="AceGlu_kinase-like_sf"/>
</dbReference>
<dbReference type="EC" id="2.7.2.8" evidence="9"/>
<dbReference type="PIRSF" id="PIRSF000728">
    <property type="entry name" value="NAGK"/>
    <property type="match status" value="1"/>
</dbReference>
<feature type="binding site" evidence="9">
    <location>
        <position position="202"/>
    </location>
    <ligand>
        <name>substrate</name>
    </ligand>
</feature>
<keyword evidence="2 9" id="KW-0963">Cytoplasm</keyword>
<dbReference type="CDD" id="cd04250">
    <property type="entry name" value="AAK_NAGK-C"/>
    <property type="match status" value="1"/>
</dbReference>
<evidence type="ECO:0000313" key="12">
    <source>
        <dbReference type="Proteomes" id="UP000009231"/>
    </source>
</evidence>
<accession>F6D695</accession>
<dbReference type="Gene3D" id="3.40.1160.10">
    <property type="entry name" value="Acetylglutamate kinase-like"/>
    <property type="match status" value="1"/>
</dbReference>
<keyword evidence="5 9" id="KW-0808">Transferase</keyword>
<dbReference type="GO" id="GO:0005737">
    <property type="term" value="C:cytoplasm"/>
    <property type="evidence" value="ECO:0007669"/>
    <property type="project" value="UniProtKB-SubCell"/>
</dbReference>
<dbReference type="GO" id="GO:0003991">
    <property type="term" value="F:acetylglutamate kinase activity"/>
    <property type="evidence" value="ECO:0007669"/>
    <property type="project" value="UniProtKB-UniRule"/>
</dbReference>
<dbReference type="PANTHER" id="PTHR23342">
    <property type="entry name" value="N-ACETYLGLUTAMATE SYNTHASE"/>
    <property type="match status" value="1"/>
</dbReference>
<dbReference type="PRINTS" id="PR00474">
    <property type="entry name" value="GLU5KINASE"/>
</dbReference>
<evidence type="ECO:0000256" key="4">
    <source>
        <dbReference type="ARBA" id="ARBA00022605"/>
    </source>
</evidence>
<dbReference type="Proteomes" id="UP000009231">
    <property type="component" value="Chromosome"/>
</dbReference>
<dbReference type="NCBIfam" id="TIGR00761">
    <property type="entry name" value="argB"/>
    <property type="match status" value="1"/>
</dbReference>
<dbReference type="InterPro" id="IPR004662">
    <property type="entry name" value="AcgluKinase_fam"/>
</dbReference>
<feature type="domain" description="Aspartate/glutamate/uridylate kinase" evidence="10">
    <location>
        <begin position="34"/>
        <end position="284"/>
    </location>
</feature>
<proteinExistence type="inferred from homology"/>
<feature type="binding site" evidence="9">
    <location>
        <begin position="74"/>
        <end position="75"/>
    </location>
    <ligand>
        <name>substrate</name>
    </ligand>
</feature>
<reference evidence="11 12" key="1">
    <citation type="journal article" date="2014" name="Int. J. Syst. Evol. Microbiol.">
        <title>Methanobacterium paludis sp. nov. and a novel strain of Methanobacterium lacus isolated from northern peatlands.</title>
        <authorList>
            <person name="Cadillo-Quiroz H."/>
            <person name="Brauer S.L."/>
            <person name="Goodson N."/>
            <person name="Yavitt J.B."/>
            <person name="Zinder S.H."/>
        </authorList>
    </citation>
    <scope>NUCLEOTIDE SEQUENCE [LARGE SCALE GENOMIC DNA]</scope>
    <source>
        <strain evidence="12">DSM 25820 / JCM 18151 / SWAN1</strain>
    </source>
</reference>
<dbReference type="Pfam" id="PF00696">
    <property type="entry name" value="AA_kinase"/>
    <property type="match status" value="1"/>
</dbReference>
<keyword evidence="3 9" id="KW-0055">Arginine biosynthesis</keyword>
<organism evidence="11 12">
    <name type="scientific">Methanobacterium paludis (strain DSM 25820 / JCM 18151 / SWAN1)</name>
    <dbReference type="NCBI Taxonomy" id="868131"/>
    <lineage>
        <taxon>Archaea</taxon>
        <taxon>Methanobacteriati</taxon>
        <taxon>Methanobacteriota</taxon>
        <taxon>Methanomada group</taxon>
        <taxon>Methanobacteria</taxon>
        <taxon>Methanobacteriales</taxon>
        <taxon>Methanobacteriaceae</taxon>
        <taxon>Methanobacterium</taxon>
    </lineage>
</organism>
<evidence type="ECO:0000256" key="5">
    <source>
        <dbReference type="ARBA" id="ARBA00022679"/>
    </source>
</evidence>
<dbReference type="AlphaFoldDB" id="F6D695"/>
<dbReference type="InterPro" id="IPR037528">
    <property type="entry name" value="ArgB"/>
</dbReference>
<feature type="binding site" evidence="9">
    <location>
        <position position="96"/>
    </location>
    <ligand>
        <name>substrate</name>
    </ligand>
</feature>
<evidence type="ECO:0000259" key="10">
    <source>
        <dbReference type="Pfam" id="PF00696"/>
    </source>
</evidence>
<dbReference type="GO" id="GO:0042450">
    <property type="term" value="P:L-arginine biosynthetic process via ornithine"/>
    <property type="evidence" value="ECO:0007669"/>
    <property type="project" value="UniProtKB-UniRule"/>
</dbReference>
<feature type="site" description="Transition state stabilizer" evidence="9">
    <location>
        <position position="265"/>
    </location>
</feature>
<comment type="catalytic activity">
    <reaction evidence="9">
        <text>N-acetyl-L-glutamate + ATP = N-acetyl-L-glutamyl 5-phosphate + ADP</text>
        <dbReference type="Rhea" id="RHEA:14629"/>
        <dbReference type="ChEBI" id="CHEBI:30616"/>
        <dbReference type="ChEBI" id="CHEBI:44337"/>
        <dbReference type="ChEBI" id="CHEBI:57936"/>
        <dbReference type="ChEBI" id="CHEBI:456216"/>
        <dbReference type="EC" id="2.7.2.8"/>
    </reaction>
</comment>
<comment type="pathway">
    <text evidence="1 9">Amino-acid biosynthesis; L-arginine biosynthesis; N(2)-acetyl-L-ornithine from L-glutamate: step 2/4.</text>
</comment>
<evidence type="ECO:0000256" key="7">
    <source>
        <dbReference type="ARBA" id="ARBA00022777"/>
    </source>
</evidence>
<evidence type="ECO:0000256" key="1">
    <source>
        <dbReference type="ARBA" id="ARBA00004828"/>
    </source>
</evidence>
<dbReference type="InterPro" id="IPR001048">
    <property type="entry name" value="Asp/Glu/Uridylate_kinase"/>
</dbReference>
<evidence type="ECO:0000313" key="11">
    <source>
        <dbReference type="EMBL" id="AEG18308.1"/>
    </source>
</evidence>
<keyword evidence="8 9" id="KW-0067">ATP-binding</keyword>
<dbReference type="KEGG" id="mew:MSWAN_1291"/>
<comment type="function">
    <text evidence="9">Catalyzes the ATP-dependent phosphorylation of N-acetyl-L-glutamate.</text>
</comment>
<protein>
    <recommendedName>
        <fullName evidence="9">Acetylglutamate kinase</fullName>
        <ecNumber evidence="9">2.7.2.8</ecNumber>
    </recommendedName>
    <alternativeName>
        <fullName evidence="9">N-acetyl-L-glutamate 5-phosphotransferase</fullName>
    </alternativeName>
    <alternativeName>
        <fullName evidence="9">NAG kinase</fullName>
        <shortName evidence="9">NAGK</shortName>
    </alternativeName>
</protein>
<dbReference type="eggNOG" id="arCOG00862">
    <property type="taxonomic scope" value="Archaea"/>
</dbReference>
<dbReference type="PANTHER" id="PTHR23342:SF0">
    <property type="entry name" value="N-ACETYLGLUTAMATE SYNTHASE, MITOCHONDRIAL"/>
    <property type="match status" value="1"/>
</dbReference>
<evidence type="ECO:0000256" key="8">
    <source>
        <dbReference type="ARBA" id="ARBA00022840"/>
    </source>
</evidence>
<dbReference type="STRING" id="868131.MSWAN_1291"/>
<keyword evidence="12" id="KW-1185">Reference proteome</keyword>
<comment type="subcellular location">
    <subcellularLocation>
        <location evidence="9">Cytoplasm</location>
    </subcellularLocation>
</comment>
<comment type="similarity">
    <text evidence="9">Belongs to the acetylglutamate kinase family. ArgB subfamily.</text>
</comment>
<dbReference type="InterPro" id="IPR001057">
    <property type="entry name" value="Glu/AcGlu_kinase"/>
</dbReference>
<evidence type="ECO:0000256" key="3">
    <source>
        <dbReference type="ARBA" id="ARBA00022571"/>
    </source>
</evidence>
<dbReference type="UniPathway" id="UPA00068">
    <property type="reaction ID" value="UER00107"/>
</dbReference>
<dbReference type="GO" id="GO:0005524">
    <property type="term" value="F:ATP binding"/>
    <property type="evidence" value="ECO:0007669"/>
    <property type="project" value="UniProtKB-UniRule"/>
</dbReference>
<gene>
    <name evidence="9" type="primary">argB</name>
    <name evidence="11" type="ordered locus">MSWAN_1291</name>
</gene>
<dbReference type="SUPFAM" id="SSF53633">
    <property type="entry name" value="Carbamate kinase-like"/>
    <property type="match status" value="1"/>
</dbReference>
<sequence length="307" mass="33375">MVFEEFEMVFEEFEMETVNILVEALPYIKKFHKKKILIKYGGHAMIDQNAMESTARDTVLLKYVGMKPIVVHGGGPEISRSMTKLGKQPKFIGGLRITDTETMEIIKMVLVGKINTDIVSKVCLHGGKGIGISGKDNILLKARKQAPQVILDGTTGEEKTVDLGLVGEIDSVNPEVIDMLTSNDYIPIISPIGVDDKGSTLNLNADTVAGDVASSVDAEKLIILTDVPGILEDPKDPETLIKRVKVDEVKELIDNGIVKDGMIPKVTTCVNAIQNGVSSAHIIDGRIKHSVLLEIFTKKGIGTMITK</sequence>
<feature type="site" description="Transition state stabilizer" evidence="9">
    <location>
        <position position="39"/>
    </location>
</feature>
<keyword evidence="4 9" id="KW-0028">Amino-acid biosynthesis</keyword>
<keyword evidence="7 9" id="KW-0418">Kinase</keyword>